<reference evidence="1 2" key="1">
    <citation type="journal article" date="2024" name="bioRxiv">
        <title>A reference genome for Trichogramma kaykai: A tiny desert-dwelling parasitoid wasp with competing sex-ratio distorters.</title>
        <authorList>
            <person name="Culotta J."/>
            <person name="Lindsey A.R."/>
        </authorList>
    </citation>
    <scope>NUCLEOTIDE SEQUENCE [LARGE SCALE GENOMIC DNA]</scope>
    <source>
        <strain evidence="1 2">KSX58</strain>
    </source>
</reference>
<dbReference type="SUPFAM" id="SSF81901">
    <property type="entry name" value="HCP-like"/>
    <property type="match status" value="1"/>
</dbReference>
<dbReference type="InterPro" id="IPR011990">
    <property type="entry name" value="TPR-like_helical_dom_sf"/>
</dbReference>
<dbReference type="SMART" id="SM00671">
    <property type="entry name" value="SEL1"/>
    <property type="match status" value="2"/>
</dbReference>
<organism evidence="1 2">
    <name type="scientific">Trichogramma kaykai</name>
    <dbReference type="NCBI Taxonomy" id="54128"/>
    <lineage>
        <taxon>Eukaryota</taxon>
        <taxon>Metazoa</taxon>
        <taxon>Ecdysozoa</taxon>
        <taxon>Arthropoda</taxon>
        <taxon>Hexapoda</taxon>
        <taxon>Insecta</taxon>
        <taxon>Pterygota</taxon>
        <taxon>Neoptera</taxon>
        <taxon>Endopterygota</taxon>
        <taxon>Hymenoptera</taxon>
        <taxon>Apocrita</taxon>
        <taxon>Proctotrupomorpha</taxon>
        <taxon>Chalcidoidea</taxon>
        <taxon>Trichogrammatidae</taxon>
        <taxon>Trichogramma</taxon>
    </lineage>
</organism>
<dbReference type="AlphaFoldDB" id="A0ABD2WJF7"/>
<sequence length="404" mass="46576">MQSMWKYVARGVRDTIERRTCRTNIYSQSAQQEPTPEKSERSVDRCKILKSVRPQFFAVFNRYGYKKYSGAEKDETKDKYKAEYTWCDAVSWSSVLAVGYVVCHTLCLRLKRLEIDNFNIEQWRRRLLENHSFGTSQAFYKFFLPKPQFILSISKHPAELEDSVKTFEDQAIKDETFYGPPTADEAIKEALDKFILTHKKVLAEHELDYGMKAIEEKRFKDAVQHFTIGSELLSVPSMFNLGLCYELGLGTSVDYSKAAEYYQKAADKNHIDAMYNLGIFYAQGKGDFQVNLSTAKKLFTQAAKNGHIKASKALLLEKAFQKQSGQKYKNSYLEVKTLKNNVNNNVISTLLNFNFLNDIDMSIKKSDELDNLLYNDEKSSKNPTEVFLEILGVNEETAMQIIYQ</sequence>
<accession>A0ABD2WJF7</accession>
<dbReference type="InterPro" id="IPR052748">
    <property type="entry name" value="ISR_Activator"/>
</dbReference>
<gene>
    <name evidence="1" type="ORF">TKK_012665</name>
</gene>
<evidence type="ECO:0000313" key="1">
    <source>
        <dbReference type="EMBL" id="KAL3392973.1"/>
    </source>
</evidence>
<dbReference type="InterPro" id="IPR006597">
    <property type="entry name" value="Sel1-like"/>
</dbReference>
<comment type="caution">
    <text evidence="1">The sequence shown here is derived from an EMBL/GenBank/DDBJ whole genome shotgun (WGS) entry which is preliminary data.</text>
</comment>
<dbReference type="Pfam" id="PF08238">
    <property type="entry name" value="Sel1"/>
    <property type="match status" value="2"/>
</dbReference>
<dbReference type="Gene3D" id="1.25.40.10">
    <property type="entry name" value="Tetratricopeptide repeat domain"/>
    <property type="match status" value="1"/>
</dbReference>
<dbReference type="PANTHER" id="PTHR45011:SF1">
    <property type="entry name" value="DAP3-BINDING CELL DEATH ENHANCER 1"/>
    <property type="match status" value="1"/>
</dbReference>
<dbReference type="Proteomes" id="UP001627154">
    <property type="component" value="Unassembled WGS sequence"/>
</dbReference>
<proteinExistence type="predicted"/>
<dbReference type="EMBL" id="JBJJXI010000101">
    <property type="protein sequence ID" value="KAL3392973.1"/>
    <property type="molecule type" value="Genomic_DNA"/>
</dbReference>
<keyword evidence="2" id="KW-1185">Reference proteome</keyword>
<dbReference type="PANTHER" id="PTHR45011">
    <property type="entry name" value="DAP3-BINDING CELL DEATH ENHANCER 1"/>
    <property type="match status" value="1"/>
</dbReference>
<evidence type="ECO:0000313" key="2">
    <source>
        <dbReference type="Proteomes" id="UP001627154"/>
    </source>
</evidence>
<name>A0ABD2WJF7_9HYME</name>
<protein>
    <submittedName>
        <fullName evidence="1">Uncharacterized protein</fullName>
    </submittedName>
</protein>